<dbReference type="InterPro" id="IPR019734">
    <property type="entry name" value="TPR_rpt"/>
</dbReference>
<reference evidence="8" key="1">
    <citation type="submission" date="2021-01" db="EMBL/GenBank/DDBJ databases">
        <authorList>
            <person name="Corre E."/>
            <person name="Pelletier E."/>
            <person name="Niang G."/>
            <person name="Scheremetjew M."/>
            <person name="Finn R."/>
            <person name="Kale V."/>
            <person name="Holt S."/>
            <person name="Cochrane G."/>
            <person name="Meng A."/>
            <person name="Brown T."/>
            <person name="Cohen L."/>
        </authorList>
    </citation>
    <scope>NUCLEOTIDE SEQUENCE</scope>
    <source>
        <strain evidence="8">B650</strain>
    </source>
</reference>
<feature type="region of interest" description="Disordered" evidence="5">
    <location>
        <begin position="57"/>
        <end position="97"/>
    </location>
</feature>
<dbReference type="GO" id="GO:0005634">
    <property type="term" value="C:nucleus"/>
    <property type="evidence" value="ECO:0007669"/>
    <property type="project" value="UniProtKB-SubCell"/>
</dbReference>
<evidence type="ECO:0000313" key="8">
    <source>
        <dbReference type="EMBL" id="CAD9569402.1"/>
    </source>
</evidence>
<dbReference type="AlphaFoldDB" id="A0A7S2KA58"/>
<comment type="subcellular location">
    <subcellularLocation>
        <location evidence="1">Nucleus</location>
    </subcellularLocation>
</comment>
<evidence type="ECO:0000256" key="6">
    <source>
        <dbReference type="SAM" id="SignalP"/>
    </source>
</evidence>
<dbReference type="PANTHER" id="PTHR44917:SF1">
    <property type="entry name" value="PROTEIN HIGH CHLOROPHYLL FLUORESCENT 107"/>
    <property type="match status" value="1"/>
</dbReference>
<gene>
    <name evidence="8" type="ORF">LDAN0321_LOCUS6863</name>
</gene>
<dbReference type="InterPro" id="IPR008847">
    <property type="entry name" value="Suf"/>
</dbReference>
<evidence type="ECO:0000256" key="4">
    <source>
        <dbReference type="PROSITE-ProRule" id="PRU00339"/>
    </source>
</evidence>
<dbReference type="EMBL" id="HBGY01010865">
    <property type="protein sequence ID" value="CAD9569402.1"/>
    <property type="molecule type" value="Transcribed_RNA"/>
</dbReference>
<dbReference type="PROSITE" id="PS50005">
    <property type="entry name" value="TPR"/>
    <property type="match status" value="1"/>
</dbReference>
<feature type="repeat" description="TPR" evidence="4">
    <location>
        <begin position="358"/>
        <end position="391"/>
    </location>
</feature>
<feature type="chain" id="PRO_5030823071" description="Suppressor of forked domain-containing protein" evidence="6">
    <location>
        <begin position="29"/>
        <end position="809"/>
    </location>
</feature>
<dbReference type="InterPro" id="IPR044624">
    <property type="entry name" value="Mbb1-like"/>
</dbReference>
<evidence type="ECO:0000256" key="2">
    <source>
        <dbReference type="ARBA" id="ARBA00022737"/>
    </source>
</evidence>
<feature type="signal peptide" evidence="6">
    <location>
        <begin position="1"/>
        <end position="28"/>
    </location>
</feature>
<accession>A0A7S2KA58</accession>
<evidence type="ECO:0000256" key="1">
    <source>
        <dbReference type="ARBA" id="ARBA00004123"/>
    </source>
</evidence>
<dbReference type="PANTHER" id="PTHR44917">
    <property type="entry name" value="PROTEIN HIGH CHLOROPHYLL FLUORESCENT 107"/>
    <property type="match status" value="1"/>
</dbReference>
<dbReference type="SMART" id="SM00028">
    <property type="entry name" value="TPR"/>
    <property type="match status" value="4"/>
</dbReference>
<name>A0A7S2KA58_9STRA</name>
<sequence>MGTGPLHVTSAAAVSCWALLSTTTIICGFSPAARHNNPLPRVSGFANPLVAPLHAWDNNGESRGGRKNSNGGGGNVYDPDDDNLKNDEESSSSPVARDDFAEESDIFKFVFEDGGSSSNDDPSLLYNAVVDEEDGVEADPETVDFSTSPLPRLRALDWIPTEEQLEKLTLQELRLACQQRQMYKFGSKDAIIDRFRAWSVKEEAIQAKKAERRRLAKEMLSRSKQRSDTSNGGEDRAIDNDLYGQALTYKSSATIRAEATQLYQASRRREMGGDKQGAIDILYDLLKLTPEDGRVISRLARLHKPSEAVSLLQHHLRLPAHKTNGYLWHSLANIHYRRHKNTRLARRYYQQGINHGCVNSYHALGRLELLDGNTREAAQLFRRGIKEFPKNHRLYHALGTLQLEAGLFDQAHKTFKKGIEVLDEMHPDREDFGKCFMLLGLAFIEFEYNKDLELARYYIKQAIKIEPLFDKGWLALALLFESEVRKHEEDQDEEYILDNRPVQKIYQHAITSYEKSRGFISVTGTPKPIKSFKRSGDKWANVYKNYASFLESERQYEEAKLVLRKACQIFSYDWQVWENLALLTKNDSDFEACLKISKNSHAIPYLQYADHLIRTGRHSKAREVFYDGASNLTSTNGLRRLFHRWAEFEWYKGNLNRAEELYMLALRSIPPPTSLKNPSYSDQKNNRKRARIFYDMALFYSETDAVKAQHYCGLAVFYNSNHHKSWLLWADLSNDEVMSSELFAKAKVVEDGLDATLVKVRISAGTDPFEKRAKSLRKSKKVARQWWDLKKQRKTHISDQFRALALNTD</sequence>
<keyword evidence="3" id="KW-0539">Nucleus</keyword>
<dbReference type="GO" id="GO:0006397">
    <property type="term" value="P:mRNA processing"/>
    <property type="evidence" value="ECO:0007669"/>
    <property type="project" value="InterPro"/>
</dbReference>
<keyword evidence="6" id="KW-0732">Signal</keyword>
<organism evidence="8">
    <name type="scientific">Leptocylindrus danicus</name>
    <dbReference type="NCBI Taxonomy" id="163516"/>
    <lineage>
        <taxon>Eukaryota</taxon>
        <taxon>Sar</taxon>
        <taxon>Stramenopiles</taxon>
        <taxon>Ochrophyta</taxon>
        <taxon>Bacillariophyta</taxon>
        <taxon>Coscinodiscophyceae</taxon>
        <taxon>Chaetocerotophycidae</taxon>
        <taxon>Leptocylindrales</taxon>
        <taxon>Leptocylindraceae</taxon>
        <taxon>Leptocylindrus</taxon>
    </lineage>
</organism>
<dbReference type="Pfam" id="PF05843">
    <property type="entry name" value="Suf"/>
    <property type="match status" value="1"/>
</dbReference>
<dbReference type="SUPFAM" id="SSF81901">
    <property type="entry name" value="HCP-like"/>
    <property type="match status" value="1"/>
</dbReference>
<keyword evidence="4" id="KW-0802">TPR repeat</keyword>
<protein>
    <recommendedName>
        <fullName evidence="7">Suppressor of forked domain-containing protein</fullName>
    </recommendedName>
</protein>
<feature type="domain" description="Suppressor of forked" evidence="7">
    <location>
        <begin position="374"/>
        <end position="661"/>
    </location>
</feature>
<dbReference type="Gene3D" id="1.25.40.10">
    <property type="entry name" value="Tetratricopeptide repeat domain"/>
    <property type="match status" value="3"/>
</dbReference>
<evidence type="ECO:0000256" key="3">
    <source>
        <dbReference type="ARBA" id="ARBA00023242"/>
    </source>
</evidence>
<evidence type="ECO:0000259" key="7">
    <source>
        <dbReference type="Pfam" id="PF05843"/>
    </source>
</evidence>
<proteinExistence type="predicted"/>
<feature type="region of interest" description="Disordered" evidence="5">
    <location>
        <begin position="216"/>
        <end position="237"/>
    </location>
</feature>
<dbReference type="InterPro" id="IPR011990">
    <property type="entry name" value="TPR-like_helical_dom_sf"/>
</dbReference>
<evidence type="ECO:0000256" key="5">
    <source>
        <dbReference type="SAM" id="MobiDB-lite"/>
    </source>
</evidence>
<dbReference type="SUPFAM" id="SSF48452">
    <property type="entry name" value="TPR-like"/>
    <property type="match status" value="1"/>
</dbReference>
<keyword evidence="2" id="KW-0677">Repeat</keyword>
<dbReference type="GO" id="GO:0003729">
    <property type="term" value="F:mRNA binding"/>
    <property type="evidence" value="ECO:0007669"/>
    <property type="project" value="InterPro"/>
</dbReference>